<evidence type="ECO:0000313" key="2">
    <source>
        <dbReference type="Proteomes" id="UP001525890"/>
    </source>
</evidence>
<accession>A0ABT2MMY6</accession>
<evidence type="ECO:0000313" key="1">
    <source>
        <dbReference type="EMBL" id="MCT7964896.1"/>
    </source>
</evidence>
<comment type="caution">
    <text evidence="1">The sequence shown here is derived from an EMBL/GenBank/DDBJ whole genome shotgun (WGS) entry which is preliminary data.</text>
</comment>
<keyword evidence="2" id="KW-1185">Reference proteome</keyword>
<organism evidence="1 2">
    <name type="scientific">Laspinema palackyanum D2a</name>
    <dbReference type="NCBI Taxonomy" id="2953684"/>
    <lineage>
        <taxon>Bacteria</taxon>
        <taxon>Bacillati</taxon>
        <taxon>Cyanobacteriota</taxon>
        <taxon>Cyanophyceae</taxon>
        <taxon>Oscillatoriophycideae</taxon>
        <taxon>Oscillatoriales</taxon>
        <taxon>Laspinemataceae</taxon>
        <taxon>Laspinema</taxon>
        <taxon>Laspinema palackyanum</taxon>
    </lineage>
</organism>
<protein>
    <submittedName>
        <fullName evidence="1">Uncharacterized protein</fullName>
    </submittedName>
</protein>
<dbReference type="EMBL" id="JAMXFF010000001">
    <property type="protein sequence ID" value="MCT7964896.1"/>
    <property type="molecule type" value="Genomic_DNA"/>
</dbReference>
<reference evidence="1 2" key="1">
    <citation type="journal article" date="2022" name="Front. Microbiol.">
        <title>High genomic differentiation and limited gene flow indicate recent cryptic speciation within the genus Laspinema (cyanobacteria).</title>
        <authorList>
            <person name="Stanojkovic A."/>
            <person name="Skoupy S."/>
            <person name="Skaloud P."/>
            <person name="Dvorak P."/>
        </authorList>
    </citation>
    <scope>NUCLEOTIDE SEQUENCE [LARGE SCALE GENOMIC DNA]</scope>
    <source>
        <strain evidence="1 2">D2a</strain>
    </source>
</reference>
<sequence length="51" mass="6098">MNEPVYQKAGRRLIRKLRVEGDTKLGCDRQSHFSEHQRILIFRTVLREKTS</sequence>
<dbReference type="Proteomes" id="UP001525890">
    <property type="component" value="Unassembled WGS sequence"/>
</dbReference>
<dbReference type="RefSeq" id="WP_368004649.1">
    <property type="nucleotide sequence ID" value="NZ_JAMXFF010000001.1"/>
</dbReference>
<proteinExistence type="predicted"/>
<gene>
    <name evidence="1" type="ORF">NG799_00945</name>
</gene>
<name>A0ABT2MMY6_9CYAN</name>